<proteinExistence type="predicted"/>
<evidence type="ECO:0000313" key="4">
    <source>
        <dbReference type="Proteomes" id="UP000669179"/>
    </source>
</evidence>
<dbReference type="AlphaFoldDB" id="A0A939P9X5"/>
<evidence type="ECO:0000313" key="3">
    <source>
        <dbReference type="EMBL" id="MBO2448620.1"/>
    </source>
</evidence>
<dbReference type="EMBL" id="JAGEOJ010000006">
    <property type="protein sequence ID" value="MBO2448620.1"/>
    <property type="molecule type" value="Genomic_DNA"/>
</dbReference>
<organism evidence="3 4">
    <name type="scientific">Actinomadura barringtoniae</name>
    <dbReference type="NCBI Taxonomy" id="1427535"/>
    <lineage>
        <taxon>Bacteria</taxon>
        <taxon>Bacillati</taxon>
        <taxon>Actinomycetota</taxon>
        <taxon>Actinomycetes</taxon>
        <taxon>Streptosporangiales</taxon>
        <taxon>Thermomonosporaceae</taxon>
        <taxon>Actinomadura</taxon>
    </lineage>
</organism>
<gene>
    <name evidence="3" type="ORF">J4573_16075</name>
</gene>
<sequence length="223" mass="24485">MTASVRFGLPGVTISPGHHVCGLYSKDSERDRMMVPYFRAGLQDGDSCVVVVDDEDPSPVLAEMGTGSQVASWRASGRLDTRTAVPPRRGTAGLNVDEMLAQWDETMAEAQDPHGEGFIRLGGEASWWLPQATGGSIVGYEIELTRRIPERIGVLCLYDLTRFGGRTLVNAIATHPLVLVGAEIIENPYYTPPEQMAERLKRGETTEGHADEIRDRLHQVSRP</sequence>
<evidence type="ECO:0000259" key="2">
    <source>
        <dbReference type="Pfam" id="PF14417"/>
    </source>
</evidence>
<evidence type="ECO:0000256" key="1">
    <source>
        <dbReference type="SAM" id="MobiDB-lite"/>
    </source>
</evidence>
<feature type="domain" description="MEDS" evidence="2">
    <location>
        <begin position="19"/>
        <end position="176"/>
    </location>
</feature>
<dbReference type="InterPro" id="IPR025847">
    <property type="entry name" value="MEDS_domain"/>
</dbReference>
<dbReference type="Proteomes" id="UP000669179">
    <property type="component" value="Unassembled WGS sequence"/>
</dbReference>
<keyword evidence="4" id="KW-1185">Reference proteome</keyword>
<dbReference type="RefSeq" id="WP_208256287.1">
    <property type="nucleotide sequence ID" value="NZ_JAGEOJ010000006.1"/>
</dbReference>
<accession>A0A939P9X5</accession>
<protein>
    <submittedName>
        <fullName evidence="3">MEDS domain-containing protein</fullName>
    </submittedName>
</protein>
<feature type="region of interest" description="Disordered" evidence="1">
    <location>
        <begin position="199"/>
        <end position="223"/>
    </location>
</feature>
<name>A0A939P9X5_9ACTN</name>
<dbReference type="Pfam" id="PF14417">
    <property type="entry name" value="MEDS"/>
    <property type="match status" value="1"/>
</dbReference>
<comment type="caution">
    <text evidence="3">The sequence shown here is derived from an EMBL/GenBank/DDBJ whole genome shotgun (WGS) entry which is preliminary data.</text>
</comment>
<reference evidence="3" key="1">
    <citation type="submission" date="2021-03" db="EMBL/GenBank/DDBJ databases">
        <authorList>
            <person name="Kanchanasin P."/>
            <person name="Saeng-In P."/>
            <person name="Phongsopitanun W."/>
            <person name="Yuki M."/>
            <person name="Kudo T."/>
            <person name="Ohkuma M."/>
            <person name="Tanasupawat S."/>
        </authorList>
    </citation>
    <scope>NUCLEOTIDE SEQUENCE</scope>
    <source>
        <strain evidence="3">GKU 128</strain>
    </source>
</reference>